<dbReference type="AlphaFoldDB" id="A0A841PW82"/>
<name>A0A841PW82_9BACL</name>
<evidence type="ECO:0008006" key="3">
    <source>
        <dbReference type="Google" id="ProtNLM"/>
    </source>
</evidence>
<dbReference type="RefSeq" id="WP_184402525.1">
    <property type="nucleotide sequence ID" value="NZ_JACHHJ010000001.1"/>
</dbReference>
<gene>
    <name evidence="1" type="ORF">HNR44_000492</name>
</gene>
<comment type="caution">
    <text evidence="1">The sequence shown here is derived from an EMBL/GenBank/DDBJ whole genome shotgun (WGS) entry which is preliminary data.</text>
</comment>
<evidence type="ECO:0000313" key="1">
    <source>
        <dbReference type="EMBL" id="MBB6448543.1"/>
    </source>
</evidence>
<dbReference type="InterPro" id="IPR002591">
    <property type="entry name" value="Phosphodiest/P_Trfase"/>
</dbReference>
<proteinExistence type="predicted"/>
<reference evidence="1 2" key="1">
    <citation type="submission" date="2020-08" db="EMBL/GenBank/DDBJ databases">
        <title>Genomic Encyclopedia of Type Strains, Phase IV (KMG-IV): sequencing the most valuable type-strain genomes for metagenomic binning, comparative biology and taxonomic classification.</title>
        <authorList>
            <person name="Goeker M."/>
        </authorList>
    </citation>
    <scope>NUCLEOTIDE SEQUENCE [LARGE SCALE GENOMIC DNA]</scope>
    <source>
        <strain evidence="1 2">DSM 21769</strain>
    </source>
</reference>
<accession>A0A841PW82</accession>
<dbReference type="EMBL" id="JACHHJ010000001">
    <property type="protein sequence ID" value="MBB6448543.1"/>
    <property type="molecule type" value="Genomic_DNA"/>
</dbReference>
<dbReference type="Pfam" id="PF01663">
    <property type="entry name" value="Phosphodiest"/>
    <property type="match status" value="1"/>
</dbReference>
<dbReference type="Proteomes" id="UP000568839">
    <property type="component" value="Unassembled WGS sequence"/>
</dbReference>
<dbReference type="Gene3D" id="3.40.720.10">
    <property type="entry name" value="Alkaline Phosphatase, subunit A"/>
    <property type="match status" value="1"/>
</dbReference>
<evidence type="ECO:0000313" key="2">
    <source>
        <dbReference type="Proteomes" id="UP000568839"/>
    </source>
</evidence>
<protein>
    <recommendedName>
        <fullName evidence="3">Type I phosphodiesterase / nucleotide pyrophosphatase</fullName>
    </recommendedName>
</protein>
<keyword evidence="2" id="KW-1185">Reference proteome</keyword>
<organism evidence="1 2">
    <name type="scientific">Geomicrobium halophilum</name>
    <dbReference type="NCBI Taxonomy" id="549000"/>
    <lineage>
        <taxon>Bacteria</taxon>
        <taxon>Bacillati</taxon>
        <taxon>Bacillota</taxon>
        <taxon>Bacilli</taxon>
        <taxon>Bacillales</taxon>
        <taxon>Geomicrobium</taxon>
    </lineage>
</organism>
<sequence length="486" mass="55209">MVKKSSKPVILLIIDTLMSTPLEEAVQTGFAPALQYLMKRGRYFPQMVSSFPTMSVNIESTLLTGVYADQHRLPALLWYHEDEKRIVNYGTGVKEILKTGVSQFINDMFFELNNVHLSKNVNTIHEELAGRGLTSASINTFVYRGNTQRQLLLPKRLQMMTKGKETWEIHTPPLWSLGSFSKFSPFTRTPHTFSGNYKASIREIKHLIKKRKLPAFTICGIQDLDLRIHIKGPMDIAGIQKIDRELQKLFGLFSSWDEAIKACTWIILSDNGHASMGNNRKHYVINLRKVFKGFSIMKDTRPVLHKDQIALAVNQRTAFVYCLGNGVDRTNVIKRLKQDQRIDIIAWEEYGQTHVVSGEMEGLFSFEGGGHYSDEYKQTWAISGNEKLLDITVKNNHLHYGDYPDALARLSSSLRSHKGNYIVATAKPGYEFKEKGSPIHVDGAAHGSLHKQESSVPMIVAGTNIYPQYERIVDVKPWILRLLTND</sequence>
<dbReference type="SUPFAM" id="SSF53649">
    <property type="entry name" value="Alkaline phosphatase-like"/>
    <property type="match status" value="1"/>
</dbReference>
<dbReference type="InterPro" id="IPR017850">
    <property type="entry name" value="Alkaline_phosphatase_core_sf"/>
</dbReference>